<dbReference type="InterPro" id="IPR029039">
    <property type="entry name" value="Flavoprotein-like_sf"/>
</dbReference>
<dbReference type="InterPro" id="IPR046980">
    <property type="entry name" value="KefG/KefF"/>
</dbReference>
<feature type="domain" description="Flavodoxin-like fold" evidence="2">
    <location>
        <begin position="2"/>
        <end position="168"/>
    </location>
</feature>
<dbReference type="GO" id="GO:0010181">
    <property type="term" value="F:FMN binding"/>
    <property type="evidence" value="ECO:0007669"/>
    <property type="project" value="TreeGrafter"/>
</dbReference>
<keyword evidence="1" id="KW-0560">Oxidoreductase</keyword>
<dbReference type="AlphaFoldDB" id="A0A4R9K1R1"/>
<dbReference type="EMBL" id="RQGD01000023">
    <property type="protein sequence ID" value="TGL59662.1"/>
    <property type="molecule type" value="Genomic_DNA"/>
</dbReference>
<protein>
    <submittedName>
        <fullName evidence="3">Sodium:proton antiporter</fullName>
    </submittedName>
</protein>
<comment type="caution">
    <text evidence="3">The sequence shown here is derived from an EMBL/GenBank/DDBJ whole genome shotgun (WGS) entry which is preliminary data.</text>
</comment>
<dbReference type="Gene3D" id="3.40.50.360">
    <property type="match status" value="1"/>
</dbReference>
<dbReference type="GO" id="GO:0009055">
    <property type="term" value="F:electron transfer activity"/>
    <property type="evidence" value="ECO:0007669"/>
    <property type="project" value="TreeGrafter"/>
</dbReference>
<dbReference type="Pfam" id="PF02525">
    <property type="entry name" value="Flavodoxin_2"/>
    <property type="match status" value="1"/>
</dbReference>
<dbReference type="InterPro" id="IPR003680">
    <property type="entry name" value="Flavodoxin_fold"/>
</dbReference>
<gene>
    <name evidence="3" type="ORF">EHQ58_07915</name>
</gene>
<dbReference type="SUPFAM" id="SSF52218">
    <property type="entry name" value="Flavoproteins"/>
    <property type="match status" value="1"/>
</dbReference>
<dbReference type="RefSeq" id="WP_135623352.1">
    <property type="nucleotide sequence ID" value="NZ_RQGD01000023.1"/>
</dbReference>
<organism evidence="3 4">
    <name type="scientific">Leptospira ognonensis</name>
    <dbReference type="NCBI Taxonomy" id="2484945"/>
    <lineage>
        <taxon>Bacteria</taxon>
        <taxon>Pseudomonadati</taxon>
        <taxon>Spirochaetota</taxon>
        <taxon>Spirochaetia</taxon>
        <taxon>Leptospirales</taxon>
        <taxon>Leptospiraceae</taxon>
        <taxon>Leptospira</taxon>
    </lineage>
</organism>
<name>A0A4R9K1R1_9LEPT</name>
<reference evidence="3" key="1">
    <citation type="journal article" date="2019" name="PLoS Negl. Trop. Dis.">
        <title>Revisiting the worldwide diversity of Leptospira species in the environment.</title>
        <authorList>
            <person name="Vincent A.T."/>
            <person name="Schiettekatte O."/>
            <person name="Bourhy P."/>
            <person name="Veyrier F.J."/>
            <person name="Picardeau M."/>
        </authorList>
    </citation>
    <scope>NUCLEOTIDE SEQUENCE [LARGE SCALE GENOMIC DNA]</scope>
    <source>
        <strain evidence="3">201702476</strain>
    </source>
</reference>
<evidence type="ECO:0000259" key="2">
    <source>
        <dbReference type="Pfam" id="PF02525"/>
    </source>
</evidence>
<evidence type="ECO:0000313" key="4">
    <source>
        <dbReference type="Proteomes" id="UP000297693"/>
    </source>
</evidence>
<evidence type="ECO:0000313" key="3">
    <source>
        <dbReference type="EMBL" id="TGL59662.1"/>
    </source>
</evidence>
<accession>A0A4R9K1R1</accession>
<dbReference type="PANTHER" id="PTHR47307:SF1">
    <property type="entry name" value="GLUTATHIONE-REGULATED POTASSIUM-EFFLUX SYSTEM ANCILLARY PROTEIN KEFG"/>
    <property type="match status" value="1"/>
</dbReference>
<dbReference type="PANTHER" id="PTHR47307">
    <property type="entry name" value="GLUTATHIONE-REGULATED POTASSIUM-EFFLUX SYSTEM ANCILLARY PROTEIN KEFG"/>
    <property type="match status" value="1"/>
</dbReference>
<proteinExistence type="predicted"/>
<evidence type="ECO:0000256" key="1">
    <source>
        <dbReference type="ARBA" id="ARBA00023002"/>
    </source>
</evidence>
<dbReference type="Proteomes" id="UP000297693">
    <property type="component" value="Unassembled WGS sequence"/>
</dbReference>
<keyword evidence="4" id="KW-1185">Reference proteome</keyword>
<sequence>MKKLLHILVHPSYEKSRANKVLLNHIPNLECITRHDLYELYPTFDIDVKREKELLLSHEIIMIQHPLYWYSCPPLFKQWIDSVLEHGWAYGAGGTALVGKIWMQVLTTGGDEVAYSKDGFHKHELQDFLLPFKRTAELCHMSYHEPFTLKGTFKLQESDLEKEGNRFSELLEQLLEVPSHG</sequence>
<dbReference type="OrthoDB" id="9798454at2"/>
<dbReference type="GO" id="GO:0003955">
    <property type="term" value="F:NAD(P)H dehydrogenase (quinone) activity"/>
    <property type="evidence" value="ECO:0007669"/>
    <property type="project" value="TreeGrafter"/>
</dbReference>